<feature type="region of interest" description="Disordered" evidence="10">
    <location>
        <begin position="916"/>
        <end position="951"/>
    </location>
</feature>
<evidence type="ECO:0000256" key="6">
    <source>
        <dbReference type="ARBA" id="ARBA00022842"/>
    </source>
</evidence>
<dbReference type="InterPro" id="IPR036397">
    <property type="entry name" value="RNaseH_sf"/>
</dbReference>
<keyword evidence="5 12" id="KW-0269">Exonuclease</keyword>
<dbReference type="Pfam" id="PF01612">
    <property type="entry name" value="DNA_pol_A_exo1"/>
    <property type="match status" value="1"/>
</dbReference>
<accession>A0AAD8XYZ8</accession>
<sequence>MAKTRGAKDTKKRKGRRGMTEDEKLEQQRKAKATKGRNKQKEKERAARTRPAANFFNPHGSQQTPTATTWEVASNNNTNNNSVNSDDVLIESIAIGGRAANEEEHDGEEQNNDDEDEQNQSDDEVVIIDSASPRFVTPKDVGATLDVEDDEDECGGGGDDDDDDDDGDNNNNDTTNKQAKRELCGKFCGPFRSALSTKRAKESDAFPALGTKWMLDYLKSHSWCISRCDVPMIAKKLKLNHNVQLFKYYYTKLVVWMPHLQFGHMPCCINCKDNNKVGVHGYPSHPGRMVVDLKENYFIMGCRYKCNQCKKDKERLNAIAKAAAAAAVAATAAADVEVEVTKVNLQYTFIGWDSRVLPLFPDGIGKEFPAFLTKRAGLDNTIIDLLRPLFNKSIRPECFSELLLEMHTKEWTRRYIRYERDVARLDKLFPAYAKTAPLFSDFGDKDFYDGKVPTGKYIKHAYVLFHDTISEHLAKEVKKRPTKMLYWDVSYKIDKRMNHHKGEQIFKGLVTGMNELGEIRIQLHVFTDSHEQMEPALEAFKDTNNKLGMEGPQYFVTDNPKADALFFSAIFNTLHQQQQQLDDNPATSEIPSFEEEFYARDEVKVLTTTQQTNLAIAVMWDVAEGKVVGLDAEWTVTKNRHGHVTHRGKVALIQLCYIDKDDKVTTLLIRTKNMNKLPYKLELLLTSCTFKLVGVNVSADLIKIGKDFDIRDINRVTQKDRTNVINLGLYARLRDIVQNGSVSLQQLCTLVLRARLKKETNIRISNWDHRELTDEQVKYAALDAIASLQIFLKLDQMPDLTRRYTMDDVSEGDRVDLVPIHGSASCMATRAATGIIVNIDRCESPDNVTPKFTKAGNGTAAIKITKIYSTGFKIPEYKYRDEPSSQVSPATLSHFKEGCHIVVPVYMLKQHVNSDHVRSTPADSSSVPSVTAPAQGFIPPPAQEAANTEEADDDVVDVVLDSLTEEQFGDYMDMENVSQQDIELIRAAAEQTGSTQSTANLFPCEGLSPSPPLTEILDVYSGVLGDAFHAMKRQITPMHHEAKKAYFAALRDAFFVWNKEKLEELMEHMKEDGLSQEEIDSKMLFSPTLFTDCVDRYIPPPSLLYFRVRAVFALFGNMVDSKSKKPLFNKRAFASANNLLEEIRRGYYSDPPGVQWYTKRLKKDGTVAVNKYGMALLDCSRGTNRVESFHKDLVSGWGSWPMGMEMSAKLLAEKRHRHNHRVSEKRRDSFPKIGHYDTWEVDELQLLVYRNRGFLLFPHWSNSSEYVSTPESFDVVALQSEDVQKALEARCEIIAPLPKPTRELQYQCKAMGSPLPFLPFTTAEERMQFSAYLHNLSCPVAKVDDKKAAIDWCAFVDGQKIMPKLPCHIRTYIRKWERNQRSKDLFERSKSGREKLAELNSIELPSAAACNQPIPLPPAMPQPKPAAMHNQPQQQKKGAW</sequence>
<dbReference type="GO" id="GO:0006139">
    <property type="term" value="P:nucleobase-containing compound metabolic process"/>
    <property type="evidence" value="ECO:0007669"/>
    <property type="project" value="InterPro"/>
</dbReference>
<dbReference type="InterPro" id="IPR012337">
    <property type="entry name" value="RNaseH-like_sf"/>
</dbReference>
<evidence type="ECO:0000259" key="11">
    <source>
        <dbReference type="SMART" id="SM00474"/>
    </source>
</evidence>
<dbReference type="GO" id="GO:0046872">
    <property type="term" value="F:metal ion binding"/>
    <property type="evidence" value="ECO:0007669"/>
    <property type="project" value="UniProtKB-KW"/>
</dbReference>
<evidence type="ECO:0000256" key="8">
    <source>
        <dbReference type="ARBA" id="ARBA00040531"/>
    </source>
</evidence>
<dbReference type="Proteomes" id="UP001224775">
    <property type="component" value="Unassembled WGS sequence"/>
</dbReference>
<feature type="compositionally biased region" description="Acidic residues" evidence="10">
    <location>
        <begin position="103"/>
        <end position="126"/>
    </location>
</feature>
<evidence type="ECO:0000256" key="10">
    <source>
        <dbReference type="SAM" id="MobiDB-lite"/>
    </source>
</evidence>
<evidence type="ECO:0000256" key="1">
    <source>
        <dbReference type="ARBA" id="ARBA00004123"/>
    </source>
</evidence>
<evidence type="ECO:0000256" key="3">
    <source>
        <dbReference type="ARBA" id="ARBA00022723"/>
    </source>
</evidence>
<dbReference type="CDD" id="cd06141">
    <property type="entry name" value="WRN_exo"/>
    <property type="match status" value="1"/>
</dbReference>
<keyword evidence="3" id="KW-0479">Metal-binding</keyword>
<name>A0AAD8XYZ8_9STRA</name>
<keyword evidence="13" id="KW-1185">Reference proteome</keyword>
<feature type="domain" description="3'-5' exonuclease" evidence="11">
    <location>
        <begin position="603"/>
        <end position="799"/>
    </location>
</feature>
<dbReference type="GO" id="GO:0008408">
    <property type="term" value="F:3'-5' exonuclease activity"/>
    <property type="evidence" value="ECO:0007669"/>
    <property type="project" value="InterPro"/>
</dbReference>
<evidence type="ECO:0000256" key="7">
    <source>
        <dbReference type="ARBA" id="ARBA00023242"/>
    </source>
</evidence>
<evidence type="ECO:0000313" key="13">
    <source>
        <dbReference type="Proteomes" id="UP001224775"/>
    </source>
</evidence>
<proteinExistence type="predicted"/>
<dbReference type="Pfam" id="PF20499">
    <property type="entry name" value="DUF6729"/>
    <property type="match status" value="1"/>
</dbReference>
<comment type="subcellular location">
    <subcellularLocation>
        <location evidence="1">Nucleus</location>
    </subcellularLocation>
</comment>
<protein>
    <recommendedName>
        <fullName evidence="8">3'-5' exonuclease</fullName>
    </recommendedName>
    <alternativeName>
        <fullName evidence="9">Werner Syndrome-like exonuclease</fullName>
    </alternativeName>
</protein>
<feature type="compositionally biased region" description="Pro residues" evidence="10">
    <location>
        <begin position="1414"/>
        <end position="1424"/>
    </location>
</feature>
<feature type="region of interest" description="Disordered" evidence="10">
    <location>
        <begin position="1410"/>
        <end position="1440"/>
    </location>
</feature>
<dbReference type="InterPro" id="IPR046616">
    <property type="entry name" value="DUF6729"/>
</dbReference>
<evidence type="ECO:0000256" key="9">
    <source>
        <dbReference type="ARBA" id="ARBA00042761"/>
    </source>
</evidence>
<feature type="compositionally biased region" description="Polar residues" evidence="10">
    <location>
        <begin position="1430"/>
        <end position="1440"/>
    </location>
</feature>
<dbReference type="SMART" id="SM00474">
    <property type="entry name" value="35EXOc"/>
    <property type="match status" value="1"/>
</dbReference>
<dbReference type="PANTHER" id="PTHR13620:SF109">
    <property type="entry name" value="3'-5' EXONUCLEASE"/>
    <property type="match status" value="1"/>
</dbReference>
<dbReference type="Gene3D" id="3.30.420.10">
    <property type="entry name" value="Ribonuclease H-like superfamily/Ribonuclease H"/>
    <property type="match status" value="1"/>
</dbReference>
<keyword evidence="7" id="KW-0539">Nucleus</keyword>
<dbReference type="InterPro" id="IPR002562">
    <property type="entry name" value="3'-5'_exonuclease_dom"/>
</dbReference>
<evidence type="ECO:0000256" key="2">
    <source>
        <dbReference type="ARBA" id="ARBA00022722"/>
    </source>
</evidence>
<feature type="compositionally biased region" description="Acidic residues" evidence="10">
    <location>
        <begin position="146"/>
        <end position="168"/>
    </location>
</feature>
<comment type="caution">
    <text evidence="12">The sequence shown here is derived from an EMBL/GenBank/DDBJ whole genome shotgun (WGS) entry which is preliminary data.</text>
</comment>
<feature type="compositionally biased region" description="Polar residues" evidence="10">
    <location>
        <begin position="59"/>
        <end position="73"/>
    </location>
</feature>
<keyword evidence="2" id="KW-0540">Nuclease</keyword>
<feature type="compositionally biased region" description="Low complexity" evidence="10">
    <location>
        <begin position="74"/>
        <end position="85"/>
    </location>
</feature>
<gene>
    <name evidence="12" type="ORF">QTG54_012922</name>
</gene>
<dbReference type="SUPFAM" id="SSF53098">
    <property type="entry name" value="Ribonuclease H-like"/>
    <property type="match status" value="1"/>
</dbReference>
<dbReference type="PANTHER" id="PTHR13620">
    <property type="entry name" value="3-5 EXONUCLEASE"/>
    <property type="match status" value="1"/>
</dbReference>
<keyword evidence="4 12" id="KW-0378">Hydrolase</keyword>
<dbReference type="GO" id="GO:0003676">
    <property type="term" value="F:nucleic acid binding"/>
    <property type="evidence" value="ECO:0007669"/>
    <property type="project" value="InterPro"/>
</dbReference>
<evidence type="ECO:0000256" key="4">
    <source>
        <dbReference type="ARBA" id="ARBA00022801"/>
    </source>
</evidence>
<dbReference type="InterPro" id="IPR051132">
    <property type="entry name" value="3-5_Exonuclease_domain"/>
</dbReference>
<dbReference type="EMBL" id="JATAAI010000029">
    <property type="protein sequence ID" value="KAK1736322.1"/>
    <property type="molecule type" value="Genomic_DNA"/>
</dbReference>
<reference evidence="12" key="1">
    <citation type="submission" date="2023-06" db="EMBL/GenBank/DDBJ databases">
        <title>Survivors Of The Sea: Transcriptome response of Skeletonema marinoi to long-term dormancy.</title>
        <authorList>
            <person name="Pinder M.I.M."/>
            <person name="Kourtchenko O."/>
            <person name="Robertson E.K."/>
            <person name="Larsson T."/>
            <person name="Maumus F."/>
            <person name="Osuna-Cruz C.M."/>
            <person name="Vancaester E."/>
            <person name="Stenow R."/>
            <person name="Vandepoele K."/>
            <person name="Ploug H."/>
            <person name="Bruchert V."/>
            <person name="Godhe A."/>
            <person name="Topel M."/>
        </authorList>
    </citation>
    <scope>NUCLEOTIDE SEQUENCE</scope>
    <source>
        <strain evidence="12">R05AC</strain>
    </source>
</reference>
<evidence type="ECO:0000313" key="12">
    <source>
        <dbReference type="EMBL" id="KAK1736322.1"/>
    </source>
</evidence>
<keyword evidence="6" id="KW-0460">Magnesium</keyword>
<feature type="compositionally biased region" description="Basic and acidic residues" evidence="10">
    <location>
        <begin position="18"/>
        <end position="29"/>
    </location>
</feature>
<organism evidence="12 13">
    <name type="scientific">Skeletonema marinoi</name>
    <dbReference type="NCBI Taxonomy" id="267567"/>
    <lineage>
        <taxon>Eukaryota</taxon>
        <taxon>Sar</taxon>
        <taxon>Stramenopiles</taxon>
        <taxon>Ochrophyta</taxon>
        <taxon>Bacillariophyta</taxon>
        <taxon>Coscinodiscophyceae</taxon>
        <taxon>Thalassiosirophycidae</taxon>
        <taxon>Thalassiosirales</taxon>
        <taxon>Skeletonemataceae</taxon>
        <taxon>Skeletonema</taxon>
        <taxon>Skeletonema marinoi-dohrnii complex</taxon>
    </lineage>
</organism>
<feature type="region of interest" description="Disordered" evidence="10">
    <location>
        <begin position="1"/>
        <end position="176"/>
    </location>
</feature>
<evidence type="ECO:0000256" key="5">
    <source>
        <dbReference type="ARBA" id="ARBA00022839"/>
    </source>
</evidence>
<dbReference type="GO" id="GO:0005634">
    <property type="term" value="C:nucleus"/>
    <property type="evidence" value="ECO:0007669"/>
    <property type="project" value="UniProtKB-SubCell"/>
</dbReference>